<keyword evidence="4" id="KW-1185">Reference proteome</keyword>
<dbReference type="InterPro" id="IPR002364">
    <property type="entry name" value="Quin_OxRdtase/zeta-crystal_CS"/>
</dbReference>
<dbReference type="InterPro" id="IPR020843">
    <property type="entry name" value="ER"/>
</dbReference>
<dbReference type="PANTHER" id="PTHR11695:SF294">
    <property type="entry name" value="RETICULON-4-INTERACTING PROTEIN 1, MITOCHONDRIAL"/>
    <property type="match status" value="1"/>
</dbReference>
<dbReference type="SUPFAM" id="SSF51735">
    <property type="entry name" value="NAD(P)-binding Rossmann-fold domains"/>
    <property type="match status" value="1"/>
</dbReference>
<dbReference type="Gene3D" id="3.40.50.720">
    <property type="entry name" value="NAD(P)-binding Rossmann-like Domain"/>
    <property type="match status" value="1"/>
</dbReference>
<dbReference type="Pfam" id="PF08240">
    <property type="entry name" value="ADH_N"/>
    <property type="match status" value="1"/>
</dbReference>
<dbReference type="InterPro" id="IPR011032">
    <property type="entry name" value="GroES-like_sf"/>
</dbReference>
<dbReference type="SMART" id="SM00829">
    <property type="entry name" value="PKS_ER"/>
    <property type="match status" value="1"/>
</dbReference>
<reference evidence="3" key="1">
    <citation type="journal article" date="2020" name="Stud. Mycol.">
        <title>101 Dothideomycetes genomes: a test case for predicting lifestyles and emergence of pathogens.</title>
        <authorList>
            <person name="Haridas S."/>
            <person name="Albert R."/>
            <person name="Binder M."/>
            <person name="Bloem J."/>
            <person name="Labutti K."/>
            <person name="Salamov A."/>
            <person name="Andreopoulos B."/>
            <person name="Baker S."/>
            <person name="Barry K."/>
            <person name="Bills G."/>
            <person name="Bluhm B."/>
            <person name="Cannon C."/>
            <person name="Castanera R."/>
            <person name="Culley D."/>
            <person name="Daum C."/>
            <person name="Ezra D."/>
            <person name="Gonzalez J."/>
            <person name="Henrissat B."/>
            <person name="Kuo A."/>
            <person name="Liang C."/>
            <person name="Lipzen A."/>
            <person name="Lutzoni F."/>
            <person name="Magnuson J."/>
            <person name="Mondo S."/>
            <person name="Nolan M."/>
            <person name="Ohm R."/>
            <person name="Pangilinan J."/>
            <person name="Park H.-J."/>
            <person name="Ramirez L."/>
            <person name="Alfaro M."/>
            <person name="Sun H."/>
            <person name="Tritt A."/>
            <person name="Yoshinaga Y."/>
            <person name="Zwiers L.-H."/>
            <person name="Turgeon B."/>
            <person name="Goodwin S."/>
            <person name="Spatafora J."/>
            <person name="Crous P."/>
            <person name="Grigoriev I."/>
        </authorList>
    </citation>
    <scope>NUCLEOTIDE SEQUENCE</scope>
    <source>
        <strain evidence="3">CBS 122367</strain>
    </source>
</reference>
<dbReference type="Gene3D" id="3.90.180.10">
    <property type="entry name" value="Medium-chain alcohol dehydrogenases, catalytic domain"/>
    <property type="match status" value="1"/>
</dbReference>
<name>A0A6G1IQ14_9PLEO</name>
<keyword evidence="1" id="KW-0560">Oxidoreductase</keyword>
<evidence type="ECO:0000313" key="3">
    <source>
        <dbReference type="EMBL" id="KAF2680312.1"/>
    </source>
</evidence>
<dbReference type="InterPro" id="IPR050700">
    <property type="entry name" value="YIM1/Zinc_Alcohol_DH_Fams"/>
</dbReference>
<evidence type="ECO:0000256" key="1">
    <source>
        <dbReference type="ARBA" id="ARBA00023002"/>
    </source>
</evidence>
<dbReference type="GO" id="GO:0008270">
    <property type="term" value="F:zinc ion binding"/>
    <property type="evidence" value="ECO:0007669"/>
    <property type="project" value="InterPro"/>
</dbReference>
<dbReference type="InterPro" id="IPR013154">
    <property type="entry name" value="ADH-like_N"/>
</dbReference>
<dbReference type="GO" id="GO:0016491">
    <property type="term" value="F:oxidoreductase activity"/>
    <property type="evidence" value="ECO:0007669"/>
    <property type="project" value="UniProtKB-KW"/>
</dbReference>
<dbReference type="Pfam" id="PF13602">
    <property type="entry name" value="ADH_zinc_N_2"/>
    <property type="match status" value="1"/>
</dbReference>
<evidence type="ECO:0000313" key="4">
    <source>
        <dbReference type="Proteomes" id="UP000799291"/>
    </source>
</evidence>
<organism evidence="3 4">
    <name type="scientific">Lentithecium fluviatile CBS 122367</name>
    <dbReference type="NCBI Taxonomy" id="1168545"/>
    <lineage>
        <taxon>Eukaryota</taxon>
        <taxon>Fungi</taxon>
        <taxon>Dikarya</taxon>
        <taxon>Ascomycota</taxon>
        <taxon>Pezizomycotina</taxon>
        <taxon>Dothideomycetes</taxon>
        <taxon>Pleosporomycetidae</taxon>
        <taxon>Pleosporales</taxon>
        <taxon>Massarineae</taxon>
        <taxon>Lentitheciaceae</taxon>
        <taxon>Lentithecium</taxon>
    </lineage>
</organism>
<protein>
    <submittedName>
        <fullName evidence="3">NAD(P)-binding protein</fullName>
    </submittedName>
</protein>
<dbReference type="AlphaFoldDB" id="A0A6G1IQ14"/>
<dbReference type="GO" id="GO:0005739">
    <property type="term" value="C:mitochondrion"/>
    <property type="evidence" value="ECO:0007669"/>
    <property type="project" value="TreeGrafter"/>
</dbReference>
<dbReference type="Proteomes" id="UP000799291">
    <property type="component" value="Unassembled WGS sequence"/>
</dbReference>
<dbReference type="SUPFAM" id="SSF50129">
    <property type="entry name" value="GroES-like"/>
    <property type="match status" value="1"/>
</dbReference>
<dbReference type="InterPro" id="IPR036291">
    <property type="entry name" value="NAD(P)-bd_dom_sf"/>
</dbReference>
<dbReference type="PANTHER" id="PTHR11695">
    <property type="entry name" value="ALCOHOL DEHYDROGENASE RELATED"/>
    <property type="match status" value="1"/>
</dbReference>
<evidence type="ECO:0000259" key="2">
    <source>
        <dbReference type="SMART" id="SM00829"/>
    </source>
</evidence>
<dbReference type="PROSITE" id="PS01162">
    <property type="entry name" value="QOR_ZETA_CRYSTAL"/>
    <property type="match status" value="1"/>
</dbReference>
<dbReference type="CDD" id="cd08267">
    <property type="entry name" value="MDR1"/>
    <property type="match status" value="1"/>
</dbReference>
<accession>A0A6G1IQ14</accession>
<feature type="domain" description="Enoyl reductase (ER)" evidence="2">
    <location>
        <begin position="11"/>
        <end position="339"/>
    </location>
</feature>
<dbReference type="OrthoDB" id="201656at2759"/>
<dbReference type="EMBL" id="MU005597">
    <property type="protein sequence ID" value="KAF2680312.1"/>
    <property type="molecule type" value="Genomic_DNA"/>
</dbReference>
<sequence>MRAYKITQNGAPRQALHLATDLPLPSTPTGPNILIKVTCAGLNPADLHFMSILPAWLPFRKHPTPGLDFVGTIACAGPDVPEELAVGTTVCGALGVGQAFWGAGSLAEYVVVPAGLVAAVPEVLRGREGEAVGCGVAGQTAALVVKESNVQKGQRVLINGASGGVGTILVQVFKAKGAHVTAICSGANEALVRRLGADEVIDYTTFTAGGLYTHLTTTFPLSSNPLDFIIDCVYDSPLYTSSPSYLSLTGRFITIVGGRTQGIYPFILHKLRPVFLGGTPRRYDVLGLAPNGTLAREVAAWINDGVLKEVVIDSEFPFEEAVEAYEKLSTKRAKGKIVVRMR</sequence>
<proteinExistence type="predicted"/>
<gene>
    <name evidence="3" type="ORF">K458DRAFT_312220</name>
</gene>